<evidence type="ECO:0000313" key="2">
    <source>
        <dbReference type="WBParaSite" id="Hba_18350"/>
    </source>
</evidence>
<name>A0A1I7XM14_HETBA</name>
<accession>A0A1I7XM14</accession>
<protein>
    <submittedName>
        <fullName evidence="2">HTH marR-type domain-containing protein</fullName>
    </submittedName>
</protein>
<organism evidence="1 2">
    <name type="scientific">Heterorhabditis bacteriophora</name>
    <name type="common">Entomopathogenic nematode worm</name>
    <dbReference type="NCBI Taxonomy" id="37862"/>
    <lineage>
        <taxon>Eukaryota</taxon>
        <taxon>Metazoa</taxon>
        <taxon>Ecdysozoa</taxon>
        <taxon>Nematoda</taxon>
        <taxon>Chromadorea</taxon>
        <taxon>Rhabditida</taxon>
        <taxon>Rhabditina</taxon>
        <taxon>Rhabditomorpha</taxon>
        <taxon>Strongyloidea</taxon>
        <taxon>Heterorhabditidae</taxon>
        <taxon>Heterorhabditis</taxon>
    </lineage>
</organism>
<dbReference type="AlphaFoldDB" id="A0A1I7XM14"/>
<proteinExistence type="predicted"/>
<dbReference type="InterPro" id="IPR036388">
    <property type="entry name" value="WH-like_DNA-bd_sf"/>
</dbReference>
<reference evidence="2" key="1">
    <citation type="submission" date="2016-11" db="UniProtKB">
        <authorList>
            <consortium name="WormBaseParasite"/>
        </authorList>
    </citation>
    <scope>IDENTIFICATION</scope>
</reference>
<dbReference type="Proteomes" id="UP000095283">
    <property type="component" value="Unplaced"/>
</dbReference>
<keyword evidence="1" id="KW-1185">Reference proteome</keyword>
<sequence>MSHQKLHIRHYGDASQTQEELAELLRVDKATVSRRLHEMGKIRELGKWVPHDLSHDSIGIRPDTCILLLSRQPFNINAKSDTVTVGRYGRQMTDLFNAVEQKDHLPGSPNNVTTTTTQQPNVTSNILNNHTGSPNNVATTTTQQPNITSNILTTYTGTPNNVITTTTTTQQPNVTSNILTTYTGTSNVITTTTTTQQPNVTDCQLCPDVYRDNCNGERRIICSSRDQAMATIRSEAGQCMPV</sequence>
<dbReference type="WBParaSite" id="Hba_18350">
    <property type="protein sequence ID" value="Hba_18350"/>
    <property type="gene ID" value="Hba_18350"/>
</dbReference>
<evidence type="ECO:0000313" key="1">
    <source>
        <dbReference type="Proteomes" id="UP000095283"/>
    </source>
</evidence>
<dbReference type="Gene3D" id="1.10.10.10">
    <property type="entry name" value="Winged helix-like DNA-binding domain superfamily/Winged helix DNA-binding domain"/>
    <property type="match status" value="1"/>
</dbReference>